<reference evidence="1 2" key="1">
    <citation type="submission" date="2015-08" db="EMBL/GenBank/DDBJ databases">
        <title>Next Generation Sequencing and Analysis of the Genome of Puccinia sorghi L Schw, the Causal Agent of Maize Common Rust.</title>
        <authorList>
            <person name="Rochi L."/>
            <person name="Burguener G."/>
            <person name="Darino M."/>
            <person name="Turjanski A."/>
            <person name="Kreff E."/>
            <person name="Dieguez M.J."/>
            <person name="Sacco F."/>
        </authorList>
    </citation>
    <scope>NUCLEOTIDE SEQUENCE [LARGE SCALE GENOMIC DNA]</scope>
    <source>
        <strain evidence="1 2">RO10H11247</strain>
    </source>
</reference>
<comment type="caution">
    <text evidence="1">The sequence shown here is derived from an EMBL/GenBank/DDBJ whole genome shotgun (WGS) entry which is preliminary data.</text>
</comment>
<gene>
    <name evidence="1" type="ORF">VP01_2406g5</name>
</gene>
<keyword evidence="2" id="KW-1185">Reference proteome</keyword>
<dbReference type="EMBL" id="LAVV01007288">
    <property type="protein sequence ID" value="KNZ56423.1"/>
    <property type="molecule type" value="Genomic_DNA"/>
</dbReference>
<evidence type="ECO:0000313" key="1">
    <source>
        <dbReference type="EMBL" id="KNZ56423.1"/>
    </source>
</evidence>
<organism evidence="1 2">
    <name type="scientific">Puccinia sorghi</name>
    <dbReference type="NCBI Taxonomy" id="27349"/>
    <lineage>
        <taxon>Eukaryota</taxon>
        <taxon>Fungi</taxon>
        <taxon>Dikarya</taxon>
        <taxon>Basidiomycota</taxon>
        <taxon>Pucciniomycotina</taxon>
        <taxon>Pucciniomycetes</taxon>
        <taxon>Pucciniales</taxon>
        <taxon>Pucciniaceae</taxon>
        <taxon>Puccinia</taxon>
    </lineage>
</organism>
<dbReference type="SUPFAM" id="SSF52016">
    <property type="entry name" value="LeuD/IlvD-like"/>
    <property type="match status" value="1"/>
</dbReference>
<dbReference type="AlphaFoldDB" id="A0A0L6V6P3"/>
<evidence type="ECO:0000313" key="2">
    <source>
        <dbReference type="Proteomes" id="UP000037035"/>
    </source>
</evidence>
<protein>
    <submittedName>
        <fullName evidence="1">Uncharacterized protein</fullName>
    </submittedName>
</protein>
<proteinExistence type="predicted"/>
<dbReference type="Proteomes" id="UP000037035">
    <property type="component" value="Unassembled WGS sequence"/>
</dbReference>
<name>A0A0L6V6P3_9BASI</name>
<sequence length="151" mass="16702">MLDGTILVSKSNYREGSAREHAMNQIKQGALGLNFKHPEQDYAKISAGDLVSTIGVRSTSSSTSLTDLCCVSTPFMAALSHETTQIIKAGKSPIDKNRYQYISSEALEAIFTWVSLHGFTNPTTLMWAEISYDQSEKDLTPRYAKEEEKSS</sequence>
<dbReference type="STRING" id="27349.A0A0L6V6P3"/>
<dbReference type="VEuPathDB" id="FungiDB:VP01_2406g5"/>
<accession>A0A0L6V6P3</accession>